<reference evidence="8" key="1">
    <citation type="submission" date="2005-10" db="EMBL/GenBank/DDBJ databases">
        <authorList>
            <person name="Loftus B.J."/>
            <person name="Nene V.M."/>
            <person name="Hannick L.I."/>
            <person name="Bidwell S."/>
            <person name="Haas B."/>
            <person name="Amedeo P."/>
            <person name="Orvis J."/>
            <person name="Wortman J.R."/>
            <person name="White O.R."/>
            <person name="Salzberg S."/>
            <person name="Shumway M."/>
            <person name="Koo H."/>
            <person name="Zhao Y."/>
            <person name="Holmes M."/>
            <person name="Miller J."/>
            <person name="Schatz M."/>
            <person name="Pop M."/>
            <person name="Pai G."/>
            <person name="Utterback T."/>
            <person name="Rogers Y.-H."/>
            <person name="Kravitz S."/>
            <person name="Fraser C.M."/>
        </authorList>
    </citation>
    <scope>NUCLEOTIDE SEQUENCE</scope>
    <source>
        <strain evidence="8">Liverpool</strain>
    </source>
</reference>
<evidence type="ECO:0000256" key="3">
    <source>
        <dbReference type="ARBA" id="ARBA00022801"/>
    </source>
</evidence>
<dbReference type="InterPro" id="IPR000322">
    <property type="entry name" value="Glyco_hydro_31_TIM"/>
</dbReference>
<dbReference type="PhylomeDB" id="Q17D18"/>
<dbReference type="Proteomes" id="UP000682892">
    <property type="component" value="Unassembled WGS sequence"/>
</dbReference>
<proteinExistence type="inferred from homology"/>
<gene>
    <name evidence="8" type="ORF">AaeL_AAEL004367</name>
</gene>
<dbReference type="VEuPathDB" id="VectorBase:AAEL004367"/>
<evidence type="ECO:0000256" key="1">
    <source>
        <dbReference type="ARBA" id="ARBA00007806"/>
    </source>
</evidence>
<feature type="domain" description="Glycosyl hydrolase family 31 C-terminal" evidence="7">
    <location>
        <begin position="113"/>
        <end position="196"/>
    </location>
</feature>
<dbReference type="Pfam" id="PF21365">
    <property type="entry name" value="Glyco_hydro_31_3rd"/>
    <property type="match status" value="1"/>
</dbReference>
<keyword evidence="2" id="KW-0732">Signal</keyword>
<dbReference type="GO" id="GO:0005975">
    <property type="term" value="P:carbohydrate metabolic process"/>
    <property type="evidence" value="ECO:0007669"/>
    <property type="project" value="InterPro"/>
</dbReference>
<dbReference type="PANTHER" id="PTHR43053">
    <property type="entry name" value="GLYCOSIDASE FAMILY 31"/>
    <property type="match status" value="1"/>
</dbReference>
<protein>
    <submittedName>
        <fullName evidence="8">AAEL004367-PA</fullName>
    </submittedName>
</protein>
<feature type="domain" description="Glycoside hydrolase family 31 TIM barrel" evidence="6">
    <location>
        <begin position="12"/>
        <end position="102"/>
    </location>
</feature>
<organism evidence="8 9">
    <name type="scientific">Aedes aegypti</name>
    <name type="common">Yellowfever mosquito</name>
    <name type="synonym">Culex aegypti</name>
    <dbReference type="NCBI Taxonomy" id="7159"/>
    <lineage>
        <taxon>Eukaryota</taxon>
        <taxon>Metazoa</taxon>
        <taxon>Ecdysozoa</taxon>
        <taxon>Arthropoda</taxon>
        <taxon>Hexapoda</taxon>
        <taxon>Insecta</taxon>
        <taxon>Pterygota</taxon>
        <taxon>Neoptera</taxon>
        <taxon>Endopterygota</taxon>
        <taxon>Diptera</taxon>
        <taxon>Nematocera</taxon>
        <taxon>Culicoidea</taxon>
        <taxon>Culicidae</taxon>
        <taxon>Culicinae</taxon>
        <taxon>Aedini</taxon>
        <taxon>Aedes</taxon>
        <taxon>Stegomyia</taxon>
    </lineage>
</organism>
<dbReference type="KEGG" id="aag:5564649"/>
<name>Q17D18_AEDAE</name>
<dbReference type="InterPro" id="IPR013780">
    <property type="entry name" value="Glyco_hydro_b"/>
</dbReference>
<dbReference type="InterPro" id="IPR048395">
    <property type="entry name" value="Glyco_hydro_31_C"/>
</dbReference>
<evidence type="ECO:0000313" key="9">
    <source>
        <dbReference type="Proteomes" id="UP000682892"/>
    </source>
</evidence>
<dbReference type="AlphaFoldDB" id="Q17D18"/>
<dbReference type="STRING" id="7159.Q17D18"/>
<evidence type="ECO:0000256" key="5">
    <source>
        <dbReference type="RuleBase" id="RU361185"/>
    </source>
</evidence>
<dbReference type="PANTHER" id="PTHR43053:SF4">
    <property type="entry name" value="MYOGENESIS-REGULATING GLYCOSIDASE"/>
    <property type="match status" value="1"/>
</dbReference>
<dbReference type="eggNOG" id="KOG1065">
    <property type="taxonomic scope" value="Eukaryota"/>
</dbReference>
<dbReference type="InterPro" id="IPR050985">
    <property type="entry name" value="Alpha-glycosidase_related"/>
</dbReference>
<reference evidence="8" key="3">
    <citation type="submission" date="2012-09" db="EMBL/GenBank/DDBJ databases">
        <authorList>
            <consortium name="VectorBase"/>
        </authorList>
    </citation>
    <scope>NUCLEOTIDE SEQUENCE</scope>
    <source>
        <strain evidence="8">Liverpool</strain>
    </source>
</reference>
<sequence length="203" mass="22964">MLDKDTEWHGTNGLPTLITTLLQMNMAGHPLVLPDMVGGNGYDPGVADGNNPPSKELFIRWLQANVFMPSIQFSYVPFDFDEETVKISKEMTDLHEKYTPLIMERFRVAVSGGYPVNPPLWWVSPEDTVAQEIDDQFLLGDDVIAAPVIVEGARTRDIYLPEGEWIDGNLGTVYDGPIWIRDYEAPLSVLPYFVRNSTYQRLQ</sequence>
<evidence type="ECO:0000259" key="6">
    <source>
        <dbReference type="Pfam" id="PF01055"/>
    </source>
</evidence>
<comment type="similarity">
    <text evidence="1 5">Belongs to the glycosyl hydrolase 31 family.</text>
</comment>
<evidence type="ECO:0000313" key="8">
    <source>
        <dbReference type="EMBL" id="EAT44241.1"/>
    </source>
</evidence>
<keyword evidence="3 5" id="KW-0378">Hydrolase</keyword>
<dbReference type="Pfam" id="PF01055">
    <property type="entry name" value="Glyco_hydro_31_2nd"/>
    <property type="match status" value="1"/>
</dbReference>
<dbReference type="SUPFAM" id="SSF51445">
    <property type="entry name" value="(Trans)glycosidases"/>
    <property type="match status" value="1"/>
</dbReference>
<evidence type="ECO:0000256" key="4">
    <source>
        <dbReference type="ARBA" id="ARBA00023295"/>
    </source>
</evidence>
<dbReference type="InterPro" id="IPR017853">
    <property type="entry name" value="GH"/>
</dbReference>
<evidence type="ECO:0000259" key="7">
    <source>
        <dbReference type="Pfam" id="PF21365"/>
    </source>
</evidence>
<dbReference type="SUPFAM" id="SSF51011">
    <property type="entry name" value="Glycosyl hydrolase domain"/>
    <property type="match status" value="1"/>
</dbReference>
<reference evidence="8" key="2">
    <citation type="journal article" date="2007" name="Science">
        <title>Genome sequence of Aedes aegypti, a major arbovirus vector.</title>
        <authorList>
            <person name="Nene V."/>
            <person name="Wortman J.R."/>
            <person name="Lawson D."/>
            <person name="Haas B."/>
            <person name="Kodira C."/>
            <person name="Tu Z.J."/>
            <person name="Loftus B."/>
            <person name="Xi Z."/>
            <person name="Megy K."/>
            <person name="Grabherr M."/>
            <person name="Ren Q."/>
            <person name="Zdobnov E.M."/>
            <person name="Lobo N.F."/>
            <person name="Campbell K.S."/>
            <person name="Brown S.E."/>
            <person name="Bonaldo M.F."/>
            <person name="Zhu J."/>
            <person name="Sinkins S.P."/>
            <person name="Hogenkamp D.G."/>
            <person name="Amedeo P."/>
            <person name="Arensburger P."/>
            <person name="Atkinson P.W."/>
            <person name="Bidwell S."/>
            <person name="Biedler J."/>
            <person name="Birney E."/>
            <person name="Bruggner R.V."/>
            <person name="Costas J."/>
            <person name="Coy M.R."/>
            <person name="Crabtree J."/>
            <person name="Crawford M."/>
            <person name="Debruyn B."/>
            <person name="Decaprio D."/>
            <person name="Eiglmeier K."/>
            <person name="Eisenstadt E."/>
            <person name="El-Dorry H."/>
            <person name="Gelbart W.M."/>
            <person name="Gomes S.L."/>
            <person name="Hammond M."/>
            <person name="Hannick L.I."/>
            <person name="Hogan J.R."/>
            <person name="Holmes M.H."/>
            <person name="Jaffe D."/>
            <person name="Johnston J.S."/>
            <person name="Kennedy R.C."/>
            <person name="Koo H."/>
            <person name="Kravitz S."/>
            <person name="Kriventseva E.V."/>
            <person name="Kulp D."/>
            <person name="Labutti K."/>
            <person name="Lee E."/>
            <person name="Li S."/>
            <person name="Lovin D.D."/>
            <person name="Mao C."/>
            <person name="Mauceli E."/>
            <person name="Menck C.F."/>
            <person name="Miller J.R."/>
            <person name="Montgomery P."/>
            <person name="Mori A."/>
            <person name="Nascimento A.L."/>
            <person name="Naveira H.F."/>
            <person name="Nusbaum C."/>
            <person name="O'leary S."/>
            <person name="Orvis J."/>
            <person name="Pertea M."/>
            <person name="Quesneville H."/>
            <person name="Reidenbach K.R."/>
            <person name="Rogers Y.H."/>
            <person name="Roth C.W."/>
            <person name="Schneider J.R."/>
            <person name="Schatz M."/>
            <person name="Shumway M."/>
            <person name="Stanke M."/>
            <person name="Stinson E.O."/>
            <person name="Tubio J.M."/>
            <person name="Vanzee J.P."/>
            <person name="Verjovski-Almeida S."/>
            <person name="Werner D."/>
            <person name="White O."/>
            <person name="Wyder S."/>
            <person name="Zeng Q."/>
            <person name="Zhao Q."/>
            <person name="Zhao Y."/>
            <person name="Hill C.A."/>
            <person name="Raikhel A.S."/>
            <person name="Soares M.B."/>
            <person name="Knudson D.L."/>
            <person name="Lee N.H."/>
            <person name="Galagan J."/>
            <person name="Salzberg S.L."/>
            <person name="Paulsen I.T."/>
            <person name="Dimopoulos G."/>
            <person name="Collins F.H."/>
            <person name="Birren B."/>
            <person name="Fraser-Liggett C.M."/>
            <person name="Severson D.W."/>
        </authorList>
    </citation>
    <scope>NUCLEOTIDE SEQUENCE [LARGE SCALE GENOMIC DNA]</scope>
    <source>
        <strain evidence="8">Liverpool</strain>
    </source>
</reference>
<dbReference type="HOGENOM" id="CLU_1349874_0_0_1"/>
<keyword evidence="4 5" id="KW-0326">Glycosidase</keyword>
<dbReference type="OMA" id="APIMEEG"/>
<accession>Q17D18</accession>
<dbReference type="GO" id="GO:0004553">
    <property type="term" value="F:hydrolase activity, hydrolyzing O-glycosyl compounds"/>
    <property type="evidence" value="ECO:0007669"/>
    <property type="project" value="InterPro"/>
</dbReference>
<evidence type="ECO:0000256" key="2">
    <source>
        <dbReference type="ARBA" id="ARBA00022729"/>
    </source>
</evidence>
<dbReference type="Gene3D" id="2.60.40.1180">
    <property type="entry name" value="Golgi alpha-mannosidase II"/>
    <property type="match status" value="1"/>
</dbReference>
<dbReference type="OrthoDB" id="10070917at2759"/>
<dbReference type="EMBL" id="CH477301">
    <property type="protein sequence ID" value="EAT44241.1"/>
    <property type="molecule type" value="Genomic_DNA"/>
</dbReference>
<dbReference type="Gene3D" id="3.20.20.80">
    <property type="entry name" value="Glycosidases"/>
    <property type="match status" value="1"/>
</dbReference>
<dbReference type="PaxDb" id="7159-AAEL004367-PA"/>